<reference evidence="2" key="2">
    <citation type="submission" date="2021-03" db="UniProtKB">
        <authorList>
            <consortium name="EnsemblPlants"/>
        </authorList>
    </citation>
    <scope>IDENTIFICATION</scope>
</reference>
<keyword evidence="3" id="KW-1185">Reference proteome</keyword>
<dbReference type="AlphaFoldDB" id="A0A803NVY2"/>
<name>A0A803NVY2_CANSA</name>
<dbReference type="EnsemblPlants" id="evm.model.02.2">
    <property type="protein sequence ID" value="cds.evm.model.02.2"/>
    <property type="gene ID" value="evm.TU.02.2"/>
</dbReference>
<protein>
    <submittedName>
        <fullName evidence="2">Uncharacterized protein</fullName>
    </submittedName>
</protein>
<evidence type="ECO:0000313" key="2">
    <source>
        <dbReference type="EnsemblPlants" id="cds.evm.model.02.2"/>
    </source>
</evidence>
<dbReference type="Gramene" id="evm.model.02.2">
    <property type="protein sequence ID" value="cds.evm.model.02.2"/>
    <property type="gene ID" value="evm.TU.02.2"/>
</dbReference>
<organism evidence="2 3">
    <name type="scientific">Cannabis sativa</name>
    <name type="common">Hemp</name>
    <name type="synonym">Marijuana</name>
    <dbReference type="NCBI Taxonomy" id="3483"/>
    <lineage>
        <taxon>Eukaryota</taxon>
        <taxon>Viridiplantae</taxon>
        <taxon>Streptophyta</taxon>
        <taxon>Embryophyta</taxon>
        <taxon>Tracheophyta</taxon>
        <taxon>Spermatophyta</taxon>
        <taxon>Magnoliopsida</taxon>
        <taxon>eudicotyledons</taxon>
        <taxon>Gunneridae</taxon>
        <taxon>Pentapetalae</taxon>
        <taxon>rosids</taxon>
        <taxon>fabids</taxon>
        <taxon>Rosales</taxon>
        <taxon>Cannabaceae</taxon>
        <taxon>Cannabis</taxon>
    </lineage>
</organism>
<evidence type="ECO:0000256" key="1">
    <source>
        <dbReference type="SAM" id="MobiDB-lite"/>
    </source>
</evidence>
<evidence type="ECO:0000313" key="3">
    <source>
        <dbReference type="Proteomes" id="UP000596661"/>
    </source>
</evidence>
<dbReference type="Proteomes" id="UP000596661">
    <property type="component" value="Chromosome 2"/>
</dbReference>
<feature type="region of interest" description="Disordered" evidence="1">
    <location>
        <begin position="91"/>
        <end position="120"/>
    </location>
</feature>
<sequence length="187" mass="20893">EFVATWDHVSLSISKTSSPFYQPRDHPHARRGCFYPYSSMWDRPARPVLDPARREITEAFVAGTMEVDILRKQNTLLHENVKKLKLEATSGEKDVEDLKKAKEQAEEKTKQAEDKARLSESRVKELTRHLLGTEVVKIAKAFRAMSPTQTQGCGGNLFPLEAENADTEEVVDGAASKVVDDSITPAP</sequence>
<reference evidence="2" key="1">
    <citation type="submission" date="2018-11" db="EMBL/GenBank/DDBJ databases">
        <authorList>
            <person name="Grassa J C."/>
        </authorList>
    </citation>
    <scope>NUCLEOTIDE SEQUENCE [LARGE SCALE GENOMIC DNA]</scope>
</reference>
<proteinExistence type="predicted"/>
<accession>A0A803NVY2</accession>
<dbReference type="EMBL" id="UZAU01000084">
    <property type="status" value="NOT_ANNOTATED_CDS"/>
    <property type="molecule type" value="Genomic_DNA"/>
</dbReference>